<name>V3ZKG7_LOTGI</name>
<dbReference type="Proteomes" id="UP000030746">
    <property type="component" value="Unassembled WGS sequence"/>
</dbReference>
<dbReference type="CTD" id="20239299"/>
<dbReference type="EMBL" id="KB202199">
    <property type="protein sequence ID" value="ESO91823.1"/>
    <property type="molecule type" value="Genomic_DNA"/>
</dbReference>
<keyword evidence="2" id="KW-1185">Reference proteome</keyword>
<dbReference type="HOGENOM" id="CLU_1078852_0_0_1"/>
<proteinExistence type="predicted"/>
<dbReference type="PANTHER" id="PTHR37984">
    <property type="entry name" value="PROTEIN CBG26694"/>
    <property type="match status" value="1"/>
</dbReference>
<dbReference type="PANTHER" id="PTHR37984:SF5">
    <property type="entry name" value="PROTEIN NYNRIN-LIKE"/>
    <property type="match status" value="1"/>
</dbReference>
<dbReference type="KEGG" id="lgi:LOTGIDRAFT_163185"/>
<evidence type="ECO:0000313" key="1">
    <source>
        <dbReference type="EMBL" id="ESO91823.1"/>
    </source>
</evidence>
<protein>
    <submittedName>
        <fullName evidence="1">Uncharacterized protein</fullName>
    </submittedName>
</protein>
<dbReference type="RefSeq" id="XP_009057494.1">
    <property type="nucleotide sequence ID" value="XM_009059246.1"/>
</dbReference>
<dbReference type="GeneID" id="20239299"/>
<reference evidence="1 2" key="1">
    <citation type="journal article" date="2013" name="Nature">
        <title>Insights into bilaterian evolution from three spiralian genomes.</title>
        <authorList>
            <person name="Simakov O."/>
            <person name="Marletaz F."/>
            <person name="Cho S.J."/>
            <person name="Edsinger-Gonzales E."/>
            <person name="Havlak P."/>
            <person name="Hellsten U."/>
            <person name="Kuo D.H."/>
            <person name="Larsson T."/>
            <person name="Lv J."/>
            <person name="Arendt D."/>
            <person name="Savage R."/>
            <person name="Osoegawa K."/>
            <person name="de Jong P."/>
            <person name="Grimwood J."/>
            <person name="Chapman J.A."/>
            <person name="Shapiro H."/>
            <person name="Aerts A."/>
            <person name="Otillar R.P."/>
            <person name="Terry A.Y."/>
            <person name="Boore J.L."/>
            <person name="Grigoriev I.V."/>
            <person name="Lindberg D.R."/>
            <person name="Seaver E.C."/>
            <person name="Weisblat D.A."/>
            <person name="Putnam N.H."/>
            <person name="Rokhsar D.S."/>
        </authorList>
    </citation>
    <scope>NUCLEOTIDE SEQUENCE [LARGE SCALE GENOMIC DNA]</scope>
</reference>
<sequence length="258" mass="28543">MESNSKLTLSKTLEIAKQVEKAIREAKLMAGATQSENLSASVKYVSKSSNASAYKFTNKTHVKPSAGKKDLRKSSTSNSNNLKCFRCGSKSHLANSKNSKARTAKCHNYKKTGCFNAYVQFKDHFINSVIHVTEQGVSLLGLDLINALNLIFDGGQMEVRFTDANGVESKVSKNSFILDDKFADFNDCFGEDTGTIKGFVHEVKVKKDVKPVQQKLRRLPIAVKDAVSKELKRLESTDTSLLDIHFISRRIFKPSVGG</sequence>
<dbReference type="AlphaFoldDB" id="V3ZKG7"/>
<evidence type="ECO:0000313" key="2">
    <source>
        <dbReference type="Proteomes" id="UP000030746"/>
    </source>
</evidence>
<organism evidence="1 2">
    <name type="scientific">Lottia gigantea</name>
    <name type="common">Giant owl limpet</name>
    <dbReference type="NCBI Taxonomy" id="225164"/>
    <lineage>
        <taxon>Eukaryota</taxon>
        <taxon>Metazoa</taxon>
        <taxon>Spiralia</taxon>
        <taxon>Lophotrochozoa</taxon>
        <taxon>Mollusca</taxon>
        <taxon>Gastropoda</taxon>
        <taxon>Patellogastropoda</taxon>
        <taxon>Lottioidea</taxon>
        <taxon>Lottiidae</taxon>
        <taxon>Lottia</taxon>
    </lineage>
</organism>
<gene>
    <name evidence="1" type="ORF">LOTGIDRAFT_163185</name>
</gene>
<dbReference type="STRING" id="225164.V3ZKG7"/>
<dbReference type="InterPro" id="IPR050951">
    <property type="entry name" value="Retrovirus_Pol_polyprotein"/>
</dbReference>
<accession>V3ZKG7</accession>